<accession>A0ABV4XD15</accession>
<organism evidence="1 2">
    <name type="scientific">Floridaenema aerugineum BLCC-F46</name>
    <dbReference type="NCBI Taxonomy" id="3153654"/>
    <lineage>
        <taxon>Bacteria</taxon>
        <taxon>Bacillati</taxon>
        <taxon>Cyanobacteriota</taxon>
        <taxon>Cyanophyceae</taxon>
        <taxon>Oscillatoriophycideae</taxon>
        <taxon>Aerosakkonematales</taxon>
        <taxon>Aerosakkonemataceae</taxon>
        <taxon>Floridanema</taxon>
        <taxon>Floridanema aerugineum</taxon>
    </lineage>
</organism>
<evidence type="ECO:0000313" key="2">
    <source>
        <dbReference type="Proteomes" id="UP001576774"/>
    </source>
</evidence>
<gene>
    <name evidence="1" type="ORF">ACE1CC_27860</name>
</gene>
<protein>
    <submittedName>
        <fullName evidence="1">Uncharacterized protein</fullName>
    </submittedName>
</protein>
<dbReference type="RefSeq" id="WP_413273685.1">
    <property type="nucleotide sequence ID" value="NZ_JBHFNQ010000206.1"/>
</dbReference>
<comment type="caution">
    <text evidence="1">The sequence shown here is derived from an EMBL/GenBank/DDBJ whole genome shotgun (WGS) entry which is preliminary data.</text>
</comment>
<dbReference type="EMBL" id="JBHFNQ010000206">
    <property type="protein sequence ID" value="MFB2880681.1"/>
    <property type="molecule type" value="Genomic_DNA"/>
</dbReference>
<dbReference type="Proteomes" id="UP001576774">
    <property type="component" value="Unassembled WGS sequence"/>
</dbReference>
<name>A0ABV4XD15_9CYAN</name>
<keyword evidence="2" id="KW-1185">Reference proteome</keyword>
<evidence type="ECO:0000313" key="1">
    <source>
        <dbReference type="EMBL" id="MFB2880681.1"/>
    </source>
</evidence>
<reference evidence="1 2" key="1">
    <citation type="submission" date="2024-09" db="EMBL/GenBank/DDBJ databases">
        <title>Floridaenema gen nov. (Aerosakkonemataceae, Aerosakkonematales ord. nov., Cyanobacteria) from benthic tropical and subtropical fresh waters, with the description of four new species.</title>
        <authorList>
            <person name="Moretto J.A."/>
            <person name="Berthold D.E."/>
            <person name="Lefler F.W."/>
            <person name="Huang I.-S."/>
            <person name="Laughinghouse H. IV."/>
        </authorList>
    </citation>
    <scope>NUCLEOTIDE SEQUENCE [LARGE SCALE GENOMIC DNA]</scope>
    <source>
        <strain evidence="1 2">BLCC-F46</strain>
    </source>
</reference>
<sequence>MLKPVILEVRREDQRLILRWYKGFRCKGNRQKIGNLIISIIHKYALSKFLPLIYIKEISTKDEFYLFFAIQSERLNYVPKEVDFNLIVPLRNRRLIMEEVPENFSYYDQVRDWIGSELDIYEFTHRIPDQPVYKKGYDNAFDFINLPFINHSSLNIEVFSGRYEQLLYWLSAQACGTWESFKKACDALKLEEPKRILRRLKLLGHIESSQNGSRWSTAPTTLVKVDSQFNSQEFILCGQRSLNLISELKNYAQVDVINQTSGEAPPRTRVSTTNSEQLFELIKQIGCQFAIANVGEVSLQLATILPNLANWKYTLRSLQGIVPSLYEWQHFDCNVNDFVSCIFPKETGMYRMQSKEMTAYNYTIFYDKESDRWLQGDWYGLRFLALQHNEKECIARYSTATKRLAIPVCQRWPEIYERALVLASGLLPKYQDSWLLYENVGLELVAQLSDKLNIKCEEVSTRA</sequence>
<proteinExistence type="predicted"/>